<dbReference type="InterPro" id="IPR016135">
    <property type="entry name" value="UBQ-conjugating_enzyme/RWD"/>
</dbReference>
<dbReference type="GO" id="GO:0036297">
    <property type="term" value="P:interstrand cross-link repair"/>
    <property type="evidence" value="ECO:0007669"/>
    <property type="project" value="InterPro"/>
</dbReference>
<evidence type="ECO:0000259" key="2">
    <source>
        <dbReference type="PROSITE" id="PS50089"/>
    </source>
</evidence>
<dbReference type="CDD" id="cd23832">
    <property type="entry name" value="DRWD-C_FANCL"/>
    <property type="match status" value="1"/>
</dbReference>
<dbReference type="GO" id="GO:0061630">
    <property type="term" value="F:ubiquitin protein ligase activity"/>
    <property type="evidence" value="ECO:0007669"/>
    <property type="project" value="TreeGrafter"/>
</dbReference>
<gene>
    <name evidence="3" type="ORF">POCULU_LOCUS1440</name>
</gene>
<dbReference type="OrthoDB" id="10263265at2759"/>
<keyword evidence="1" id="KW-0863">Zinc-finger</keyword>
<dbReference type="SUPFAM" id="SSF57850">
    <property type="entry name" value="RING/U-box"/>
    <property type="match status" value="1"/>
</dbReference>
<keyword evidence="1" id="KW-0862">Zinc</keyword>
<accession>A0A9N8WBP1</accession>
<dbReference type="CDD" id="cd23831">
    <property type="entry name" value="DRWD-N_FANCL"/>
    <property type="match status" value="1"/>
</dbReference>
<name>A0A9N8WBP1_9GLOM</name>
<dbReference type="InterPro" id="IPR001841">
    <property type="entry name" value="Znf_RING"/>
</dbReference>
<dbReference type="Pfam" id="PF18890">
    <property type="entry name" value="FANCL_d2"/>
    <property type="match status" value="1"/>
</dbReference>
<dbReference type="PROSITE" id="PS50089">
    <property type="entry name" value="ZF_RING_2"/>
    <property type="match status" value="1"/>
</dbReference>
<dbReference type="CDD" id="cd23786">
    <property type="entry name" value="ELF_FANCL"/>
    <property type="match status" value="1"/>
</dbReference>
<sequence length="363" mass="41406">MNSQTFPLLIPEDTEGSSYLGFITIKGLEIPFGIHIDQRNASNLKNASLRGSPELCRLVAGQEHRLEQCSTLEEFLIDLKDLLEQIVTKDENELMCSSTYYSTLLEELDAIGWDKLQSIDHALKNISLRINDSSGRQHTIKVVLPSSYPSDPPVVHVDLPTSISVSLHSKSGLRKMISLFQEEVKQFQDLWLLLEDFDNHTWVLEPDKPKRSDLMRRIALGNHCSLQIDVDVKNPRGICECRLFGSEKTVGPLQDRLNKNLMTWDQSLTIRQNLEAILEMKFPSPLTTSKSEFNVECGICYSYRLNDEIPSQTCSNDKCGQPFHRACLYEWLRAIPTTRQSFNMLFGNCPYCDDNITTMIVEK</sequence>
<keyword evidence="1" id="KW-0479">Metal-binding</keyword>
<dbReference type="Gene3D" id="3.10.110.20">
    <property type="entry name" value="RWD domain-like"/>
    <property type="match status" value="1"/>
</dbReference>
<dbReference type="GO" id="GO:0008270">
    <property type="term" value="F:zinc ion binding"/>
    <property type="evidence" value="ECO:0007669"/>
    <property type="project" value="UniProtKB-KW"/>
</dbReference>
<dbReference type="Pfam" id="PF11793">
    <property type="entry name" value="FANCL_C"/>
    <property type="match status" value="1"/>
</dbReference>
<dbReference type="SMART" id="SM01197">
    <property type="entry name" value="FANCL_C"/>
    <property type="match status" value="1"/>
</dbReference>
<dbReference type="Gene3D" id="3.30.40.10">
    <property type="entry name" value="Zinc/RING finger domain, C3HC4 (zinc finger)"/>
    <property type="match status" value="1"/>
</dbReference>
<proteinExistence type="predicted"/>
<dbReference type="Pfam" id="PF18891">
    <property type="entry name" value="FANCL_d3"/>
    <property type="match status" value="1"/>
</dbReference>
<dbReference type="GO" id="GO:0006513">
    <property type="term" value="P:protein monoubiquitination"/>
    <property type="evidence" value="ECO:0007669"/>
    <property type="project" value="TreeGrafter"/>
</dbReference>
<protein>
    <submittedName>
        <fullName evidence="3">9880_t:CDS:1</fullName>
    </submittedName>
</protein>
<dbReference type="InterPro" id="IPR026850">
    <property type="entry name" value="FANCL_C"/>
</dbReference>
<dbReference type="AlphaFoldDB" id="A0A9N8WBP1"/>
<keyword evidence="4" id="KW-1185">Reference proteome</keyword>
<dbReference type="InterPro" id="IPR044037">
    <property type="entry name" value="FANCL_d3"/>
</dbReference>
<dbReference type="CDD" id="cd16490">
    <property type="entry name" value="RING-CH-C4HC3_FANCL"/>
    <property type="match status" value="1"/>
</dbReference>
<dbReference type="InterPro" id="IPR043898">
    <property type="entry name" value="FANCL_d2"/>
</dbReference>
<dbReference type="PANTHER" id="PTHR13206">
    <property type="entry name" value="UBIQUITIN LIGASE PROTEIN PHF9 FANCONI ANEMIA GROUP L PROTEIN"/>
    <property type="match status" value="1"/>
</dbReference>
<feature type="domain" description="RING-type" evidence="2">
    <location>
        <begin position="297"/>
        <end position="353"/>
    </location>
</feature>
<dbReference type="Gene3D" id="3.10.110.10">
    <property type="entry name" value="Ubiquitin Conjugating Enzyme"/>
    <property type="match status" value="1"/>
</dbReference>
<dbReference type="InterPro" id="IPR043003">
    <property type="entry name" value="FANCL_d3_sf"/>
</dbReference>
<dbReference type="InterPro" id="IPR019162">
    <property type="entry name" value="FancL_WD-rpt_cont_dom"/>
</dbReference>
<dbReference type="GO" id="GO:0043240">
    <property type="term" value="C:Fanconi anaemia nuclear complex"/>
    <property type="evidence" value="ECO:0007669"/>
    <property type="project" value="InterPro"/>
</dbReference>
<evidence type="ECO:0000256" key="1">
    <source>
        <dbReference type="PROSITE-ProRule" id="PRU00175"/>
    </source>
</evidence>
<dbReference type="PANTHER" id="PTHR13206:SF0">
    <property type="entry name" value="E3 UBIQUITIN-PROTEIN LIGASE FANCL"/>
    <property type="match status" value="1"/>
</dbReference>
<dbReference type="InterPro" id="IPR013083">
    <property type="entry name" value="Znf_RING/FYVE/PHD"/>
</dbReference>
<comment type="caution">
    <text evidence="3">The sequence shown here is derived from an EMBL/GenBank/DDBJ whole genome shotgun (WGS) entry which is preliminary data.</text>
</comment>
<evidence type="ECO:0000313" key="3">
    <source>
        <dbReference type="EMBL" id="CAG8479001.1"/>
    </source>
</evidence>
<dbReference type="EMBL" id="CAJVPJ010000108">
    <property type="protein sequence ID" value="CAG8479001.1"/>
    <property type="molecule type" value="Genomic_DNA"/>
</dbReference>
<dbReference type="Proteomes" id="UP000789572">
    <property type="component" value="Unassembled WGS sequence"/>
</dbReference>
<reference evidence="3" key="1">
    <citation type="submission" date="2021-06" db="EMBL/GenBank/DDBJ databases">
        <authorList>
            <person name="Kallberg Y."/>
            <person name="Tangrot J."/>
            <person name="Rosling A."/>
        </authorList>
    </citation>
    <scope>NUCLEOTIDE SEQUENCE</scope>
    <source>
        <strain evidence="3">IA702</strain>
    </source>
</reference>
<dbReference type="InterPro" id="IPR026848">
    <property type="entry name" value="Fancl"/>
</dbReference>
<evidence type="ECO:0000313" key="4">
    <source>
        <dbReference type="Proteomes" id="UP000789572"/>
    </source>
</evidence>
<dbReference type="Pfam" id="PF09765">
    <property type="entry name" value="FANCL_d1"/>
    <property type="match status" value="1"/>
</dbReference>
<organism evidence="3 4">
    <name type="scientific">Paraglomus occultum</name>
    <dbReference type="NCBI Taxonomy" id="144539"/>
    <lineage>
        <taxon>Eukaryota</taxon>
        <taxon>Fungi</taxon>
        <taxon>Fungi incertae sedis</taxon>
        <taxon>Mucoromycota</taxon>
        <taxon>Glomeromycotina</taxon>
        <taxon>Glomeromycetes</taxon>
        <taxon>Paraglomerales</taxon>
        <taxon>Paraglomeraceae</taxon>
        <taxon>Paraglomus</taxon>
    </lineage>
</organism>